<gene>
    <name evidence="1" type="ORF">QL281_22180</name>
</gene>
<proteinExistence type="predicted"/>
<sequence length="212" mass="25047">MIAEKTSASVKMYLEDDIARLYQDHFRLITGQSLNRNLIENKSSVISAKEIENCIQLLHKDYHNLGIRIFVFQNKIQVVLNFLNPFGAPFCLKTIRSIFRKQLVGLNGFGIIHIYPFNYPKDLSCYKQTIKLFILETLYHELRHAYQDEFMTCIKDSRYIDGGQPGYFAQKSERDARHFATRMMNKFHDDINDILGIKFKWESCWGRLEIYE</sequence>
<dbReference type="Proteomes" id="UP001229422">
    <property type="component" value="Chromosome"/>
</dbReference>
<accession>A0AAQ3EUU7</accession>
<reference evidence="1" key="1">
    <citation type="submission" date="2023-05" db="EMBL/GenBank/DDBJ databases">
        <title>Complete genome sequence of Bacillus subtilis SRCM117797 isolated from Soybean paste.</title>
        <authorList>
            <person name="Abraha H.B."/>
            <person name="Kim K.-P."/>
            <person name="Ryu M.-S."/>
            <person name="Jeong D.-Y."/>
        </authorList>
    </citation>
    <scope>NUCLEOTIDE SEQUENCE</scope>
    <source>
        <strain evidence="1">SRCM117797</strain>
    </source>
</reference>
<evidence type="ECO:0000313" key="1">
    <source>
        <dbReference type="EMBL" id="WHM21441.1"/>
    </source>
</evidence>
<evidence type="ECO:0008006" key="3">
    <source>
        <dbReference type="Google" id="ProtNLM"/>
    </source>
</evidence>
<evidence type="ECO:0000313" key="2">
    <source>
        <dbReference type="Proteomes" id="UP001229422"/>
    </source>
</evidence>
<dbReference type="EMBL" id="CP125292">
    <property type="protein sequence ID" value="WHM21441.1"/>
    <property type="molecule type" value="Genomic_DNA"/>
</dbReference>
<protein>
    <recommendedName>
        <fullName evidence="3">DUF3920 family protein</fullName>
    </recommendedName>
</protein>
<name>A0AAQ3EUU7_BACIU</name>
<dbReference type="RefSeq" id="WP_064627489.1">
    <property type="nucleotide sequence ID" value="NZ_CP061870.1"/>
</dbReference>
<dbReference type="AlphaFoldDB" id="A0AAQ3EUU7"/>
<organism evidence="1 2">
    <name type="scientific">Bacillus subtilis</name>
    <dbReference type="NCBI Taxonomy" id="1423"/>
    <lineage>
        <taxon>Bacteria</taxon>
        <taxon>Bacillati</taxon>
        <taxon>Bacillota</taxon>
        <taxon>Bacilli</taxon>
        <taxon>Bacillales</taxon>
        <taxon>Bacillaceae</taxon>
        <taxon>Bacillus</taxon>
    </lineage>
</organism>